<dbReference type="AlphaFoldDB" id="A0A7S4P1M1"/>
<organism evidence="1">
    <name type="scientific">Paramoeba aestuarina</name>
    <dbReference type="NCBI Taxonomy" id="180227"/>
    <lineage>
        <taxon>Eukaryota</taxon>
        <taxon>Amoebozoa</taxon>
        <taxon>Discosea</taxon>
        <taxon>Flabellinia</taxon>
        <taxon>Dactylopodida</taxon>
        <taxon>Paramoebidae</taxon>
        <taxon>Paramoeba</taxon>
    </lineage>
</organism>
<name>A0A7S4P1M1_9EUKA</name>
<evidence type="ECO:0000313" key="1">
    <source>
        <dbReference type="EMBL" id="CAE2320862.1"/>
    </source>
</evidence>
<dbReference type="EMBL" id="HBKR01027523">
    <property type="protein sequence ID" value="CAE2320862.1"/>
    <property type="molecule type" value="Transcribed_RNA"/>
</dbReference>
<protein>
    <submittedName>
        <fullName evidence="1">Uncharacterized protein</fullName>
    </submittedName>
</protein>
<sequence length="100" mass="11506">MVAPGGYLAIIDFENRNEEMKEFLADEVERMKRGVFHPKGFSEGALTKLIETEGSGLVVERFDRFYITKKYLFSGGNREVKKEEEDEELVIIGCIARKKK</sequence>
<accession>A0A7S4P1M1</accession>
<gene>
    <name evidence="1" type="ORF">NAES01612_LOCUS17961</name>
</gene>
<proteinExistence type="predicted"/>
<reference evidence="1" key="1">
    <citation type="submission" date="2021-01" db="EMBL/GenBank/DDBJ databases">
        <authorList>
            <person name="Corre E."/>
            <person name="Pelletier E."/>
            <person name="Niang G."/>
            <person name="Scheremetjew M."/>
            <person name="Finn R."/>
            <person name="Kale V."/>
            <person name="Holt S."/>
            <person name="Cochrane G."/>
            <person name="Meng A."/>
            <person name="Brown T."/>
            <person name="Cohen L."/>
        </authorList>
    </citation>
    <scope>NUCLEOTIDE SEQUENCE</scope>
    <source>
        <strain evidence="1">SoJaBio B1-5/56/2</strain>
    </source>
</reference>